<dbReference type="GO" id="GO:0005886">
    <property type="term" value="C:plasma membrane"/>
    <property type="evidence" value="ECO:0007669"/>
    <property type="project" value="UniProtKB-SubCell"/>
</dbReference>
<sequence length="313" mass="33772">MKNNLFVNTSPHLHRKESVSKIMWMVVLSLVPSGIAAAYIFGLSALRVITLGVISAVVSEMFLQLAAKRKVTILDGSAVLTGLLLAYNLPAHVPFWLPIAGSVFAIAIGKQIFGGLGQNIFNPALVGRVFLMASWPKYMVAFTQPMNYDAITSATPLAILKEGRALEKIPYLNLFLGNRGGCIGEVCILALLIGAAFLLIKGYISWHIPASYILTVGLFTYIFGAKALFSGDWLFHILSGGLILGAFFMATDYVTSPLTAKGQVVFGIGCGLITAIIRLWGGYPEGVSYAILMMNAATPIIDRYTKNRVYGAK</sequence>
<keyword evidence="2 10" id="KW-0597">Phosphoprotein</keyword>
<dbReference type="GO" id="GO:0022900">
    <property type="term" value="P:electron transport chain"/>
    <property type="evidence" value="ECO:0007669"/>
    <property type="project" value="UniProtKB-UniRule"/>
</dbReference>
<proteinExistence type="inferred from homology"/>
<feature type="transmembrane region" description="Helical" evidence="10">
    <location>
        <begin position="235"/>
        <end position="255"/>
    </location>
</feature>
<evidence type="ECO:0000256" key="10">
    <source>
        <dbReference type="HAMAP-Rule" id="MF_00462"/>
    </source>
</evidence>
<comment type="subunit">
    <text evidence="10">The complex is composed of six subunits: RnfA, RnfB, RnfC, RnfD, RnfE and RnfG.</text>
</comment>
<keyword evidence="9 10" id="KW-0472">Membrane</keyword>
<comment type="subcellular location">
    <subcellularLocation>
        <location evidence="10">Cell membrane</location>
        <topology evidence="10">Multi-pass membrane protein</topology>
    </subcellularLocation>
</comment>
<evidence type="ECO:0000256" key="1">
    <source>
        <dbReference type="ARBA" id="ARBA00022448"/>
    </source>
</evidence>
<dbReference type="EMBL" id="PCRK01000126">
    <property type="protein sequence ID" value="PIP19034.1"/>
    <property type="molecule type" value="Genomic_DNA"/>
</dbReference>
<evidence type="ECO:0000256" key="5">
    <source>
        <dbReference type="ARBA" id="ARBA00022692"/>
    </source>
</evidence>
<evidence type="ECO:0000256" key="3">
    <source>
        <dbReference type="ARBA" id="ARBA00022630"/>
    </source>
</evidence>
<dbReference type="Proteomes" id="UP000231292">
    <property type="component" value="Unassembled WGS sequence"/>
</dbReference>
<feature type="transmembrane region" description="Helical" evidence="10">
    <location>
        <begin position="48"/>
        <end position="66"/>
    </location>
</feature>
<reference evidence="11 12" key="1">
    <citation type="submission" date="2017-09" db="EMBL/GenBank/DDBJ databases">
        <title>Depth-based differentiation of microbial function through sediment-hosted aquifers and enrichment of novel symbionts in the deep terrestrial subsurface.</title>
        <authorList>
            <person name="Probst A.J."/>
            <person name="Ladd B."/>
            <person name="Jarett J.K."/>
            <person name="Geller-Mcgrath D.E."/>
            <person name="Sieber C.M."/>
            <person name="Emerson J.B."/>
            <person name="Anantharaman K."/>
            <person name="Thomas B.C."/>
            <person name="Malmstrom R."/>
            <person name="Stieglmeier M."/>
            <person name="Klingl A."/>
            <person name="Woyke T."/>
            <person name="Ryan C.M."/>
            <person name="Banfield J.F."/>
        </authorList>
    </citation>
    <scope>NUCLEOTIDE SEQUENCE [LARGE SCALE GENOMIC DNA]</scope>
    <source>
        <strain evidence="11">CG23_combo_of_CG06-09_8_20_14_all_41_10</strain>
    </source>
</reference>
<feature type="transmembrane region" description="Helical" evidence="10">
    <location>
        <begin position="183"/>
        <end position="200"/>
    </location>
</feature>
<feature type="transmembrane region" description="Helical" evidence="10">
    <location>
        <begin position="22"/>
        <end position="42"/>
    </location>
</feature>
<evidence type="ECO:0000256" key="6">
    <source>
        <dbReference type="ARBA" id="ARBA00022967"/>
    </source>
</evidence>
<evidence type="ECO:0000256" key="7">
    <source>
        <dbReference type="ARBA" id="ARBA00022982"/>
    </source>
</evidence>
<evidence type="ECO:0000313" key="11">
    <source>
        <dbReference type="EMBL" id="PIP19034.1"/>
    </source>
</evidence>
<comment type="similarity">
    <text evidence="10">Belongs to the NqrB/RnfD family.</text>
</comment>
<feature type="transmembrane region" description="Helical" evidence="10">
    <location>
        <begin position="212"/>
        <end position="229"/>
    </location>
</feature>
<keyword evidence="3 10" id="KW-0285">Flavoprotein</keyword>
<name>A0A2G9YIK9_9BACT</name>
<dbReference type="Pfam" id="PF03116">
    <property type="entry name" value="NQR2_RnfD_RnfE"/>
    <property type="match status" value="1"/>
</dbReference>
<dbReference type="NCBIfam" id="TIGR01946">
    <property type="entry name" value="rnfD"/>
    <property type="match status" value="1"/>
</dbReference>
<keyword evidence="4 10" id="KW-0288">FMN</keyword>
<evidence type="ECO:0000313" key="12">
    <source>
        <dbReference type="Proteomes" id="UP000231292"/>
    </source>
</evidence>
<keyword evidence="10" id="KW-1003">Cell membrane</keyword>
<gene>
    <name evidence="10" type="primary">rnfD</name>
    <name evidence="11" type="ORF">COX41_05100</name>
</gene>
<comment type="caution">
    <text evidence="11">The sequence shown here is derived from an EMBL/GenBank/DDBJ whole genome shotgun (WGS) entry which is preliminary data.</text>
</comment>
<dbReference type="GO" id="GO:0055085">
    <property type="term" value="P:transmembrane transport"/>
    <property type="evidence" value="ECO:0007669"/>
    <property type="project" value="InterPro"/>
</dbReference>
<organism evidence="11 12">
    <name type="scientific">Candidatus Sherwoodlollariibacterium unditelluris</name>
    <dbReference type="NCBI Taxonomy" id="1974757"/>
    <lineage>
        <taxon>Bacteria</taxon>
        <taxon>Pseudomonadati</taxon>
        <taxon>Candidatus Omnitrophota</taxon>
        <taxon>Candidatus Sherwoodlollariibacterium</taxon>
    </lineage>
</organism>
<dbReference type="AlphaFoldDB" id="A0A2G9YIK9"/>
<keyword evidence="7 10" id="KW-0249">Electron transport</keyword>
<dbReference type="PANTHER" id="PTHR30578">
    <property type="entry name" value="ELECTRON TRANSPORT COMPLEX PROTEIN RNFD"/>
    <property type="match status" value="1"/>
</dbReference>
<comment type="function">
    <text evidence="10">Part of a membrane-bound complex that couples electron transfer with translocation of ions across the membrane.</text>
</comment>
<evidence type="ECO:0000256" key="2">
    <source>
        <dbReference type="ARBA" id="ARBA00022553"/>
    </source>
</evidence>
<evidence type="ECO:0000256" key="9">
    <source>
        <dbReference type="ARBA" id="ARBA00023136"/>
    </source>
</evidence>
<feature type="modified residue" description="FMN phosphoryl threonine" evidence="10">
    <location>
        <position position="155"/>
    </location>
</feature>
<keyword evidence="11" id="KW-0830">Ubiquinone</keyword>
<keyword evidence="8 10" id="KW-1133">Transmembrane helix</keyword>
<keyword evidence="1 10" id="KW-0813">Transport</keyword>
<comment type="cofactor">
    <cofactor evidence="10">
        <name>FMN</name>
        <dbReference type="ChEBI" id="CHEBI:58210"/>
    </cofactor>
</comment>
<feature type="transmembrane region" description="Helical" evidence="10">
    <location>
        <begin position="262"/>
        <end position="281"/>
    </location>
</feature>
<evidence type="ECO:0000256" key="8">
    <source>
        <dbReference type="ARBA" id="ARBA00022989"/>
    </source>
</evidence>
<dbReference type="InterPro" id="IPR011303">
    <property type="entry name" value="RnfD_bac"/>
</dbReference>
<dbReference type="PANTHER" id="PTHR30578:SF0">
    <property type="entry name" value="ION-TRANSLOCATING OXIDOREDUCTASE COMPLEX SUBUNIT D"/>
    <property type="match status" value="1"/>
</dbReference>
<dbReference type="InterPro" id="IPR004338">
    <property type="entry name" value="NqrB/RnfD"/>
</dbReference>
<dbReference type="EC" id="7.-.-.-" evidence="10"/>
<accession>A0A2G9YIK9</accession>
<feature type="transmembrane region" description="Helical" evidence="10">
    <location>
        <begin position="95"/>
        <end position="113"/>
    </location>
</feature>
<dbReference type="HAMAP" id="MF_00462">
    <property type="entry name" value="RsxD_RnfD"/>
    <property type="match status" value="1"/>
</dbReference>
<feature type="transmembrane region" description="Helical" evidence="10">
    <location>
        <begin position="120"/>
        <end position="138"/>
    </location>
</feature>
<keyword evidence="6 10" id="KW-1278">Translocase</keyword>
<keyword evidence="5 10" id="KW-0812">Transmembrane</keyword>
<evidence type="ECO:0000256" key="4">
    <source>
        <dbReference type="ARBA" id="ARBA00022643"/>
    </source>
</evidence>
<protein>
    <recommendedName>
        <fullName evidence="10">Ion-translocating oxidoreductase complex subunit D</fullName>
        <ecNumber evidence="10">7.-.-.-</ecNumber>
    </recommendedName>
    <alternativeName>
        <fullName evidence="10">Rnf electron transport complex subunit D</fullName>
    </alternativeName>
</protein>